<dbReference type="STRING" id="1123272.SAMN02745824_3227"/>
<dbReference type="Proteomes" id="UP000185192">
    <property type="component" value="Unassembled WGS sequence"/>
</dbReference>
<reference evidence="7" key="1">
    <citation type="submission" date="2016-11" db="EMBL/GenBank/DDBJ databases">
        <authorList>
            <person name="Varghese N."/>
            <person name="Submissions S."/>
        </authorList>
    </citation>
    <scope>NUCLEOTIDE SEQUENCE [LARGE SCALE GENOMIC DNA]</scope>
    <source>
        <strain evidence="7">DSM 22363</strain>
    </source>
</reference>
<evidence type="ECO:0000256" key="2">
    <source>
        <dbReference type="ARBA" id="ARBA00023015"/>
    </source>
</evidence>
<evidence type="ECO:0000259" key="5">
    <source>
        <dbReference type="PROSITE" id="PS50931"/>
    </source>
</evidence>
<dbReference type="AlphaFoldDB" id="A0A1N6HCN4"/>
<evidence type="ECO:0000256" key="3">
    <source>
        <dbReference type="ARBA" id="ARBA00023125"/>
    </source>
</evidence>
<dbReference type="SUPFAM" id="SSF53850">
    <property type="entry name" value="Periplasmic binding protein-like II"/>
    <property type="match status" value="1"/>
</dbReference>
<feature type="domain" description="HTH lysR-type" evidence="5">
    <location>
        <begin position="22"/>
        <end position="79"/>
    </location>
</feature>
<dbReference type="Gene3D" id="1.10.10.10">
    <property type="entry name" value="Winged helix-like DNA-binding domain superfamily/Winged helix DNA-binding domain"/>
    <property type="match status" value="1"/>
</dbReference>
<dbReference type="PRINTS" id="PR00039">
    <property type="entry name" value="HTHLYSR"/>
</dbReference>
<evidence type="ECO:0000313" key="7">
    <source>
        <dbReference type="Proteomes" id="UP000185192"/>
    </source>
</evidence>
<dbReference type="PANTHER" id="PTHR30537:SF74">
    <property type="entry name" value="HTH-TYPE TRANSCRIPTIONAL REGULATOR TRPI"/>
    <property type="match status" value="1"/>
</dbReference>
<evidence type="ECO:0000313" key="6">
    <source>
        <dbReference type="EMBL" id="SIO17429.1"/>
    </source>
</evidence>
<accession>A0A1N6HCN4</accession>
<dbReference type="InterPro" id="IPR005119">
    <property type="entry name" value="LysR_subst-bd"/>
</dbReference>
<dbReference type="InterPro" id="IPR058163">
    <property type="entry name" value="LysR-type_TF_proteobact-type"/>
</dbReference>
<evidence type="ECO:0000256" key="1">
    <source>
        <dbReference type="ARBA" id="ARBA00009437"/>
    </source>
</evidence>
<dbReference type="SUPFAM" id="SSF46785">
    <property type="entry name" value="Winged helix' DNA-binding domain"/>
    <property type="match status" value="1"/>
</dbReference>
<dbReference type="Pfam" id="PF00126">
    <property type="entry name" value="HTH_1"/>
    <property type="match status" value="1"/>
</dbReference>
<dbReference type="GO" id="GO:0003700">
    <property type="term" value="F:DNA-binding transcription factor activity"/>
    <property type="evidence" value="ECO:0007669"/>
    <property type="project" value="InterPro"/>
</dbReference>
<dbReference type="PANTHER" id="PTHR30537">
    <property type="entry name" value="HTH-TYPE TRANSCRIPTIONAL REGULATOR"/>
    <property type="match status" value="1"/>
</dbReference>
<keyword evidence="7" id="KW-1185">Reference proteome</keyword>
<protein>
    <submittedName>
        <fullName evidence="6">LysR family transcriptional regulator, glycine cleavage system transcriptional activator</fullName>
    </submittedName>
</protein>
<gene>
    <name evidence="6" type="ORF">SAMN02745824_3227</name>
</gene>
<evidence type="ECO:0000256" key="4">
    <source>
        <dbReference type="ARBA" id="ARBA00023163"/>
    </source>
</evidence>
<keyword evidence="3" id="KW-0238">DNA-binding</keyword>
<dbReference type="InterPro" id="IPR036388">
    <property type="entry name" value="WH-like_DNA-bd_sf"/>
</dbReference>
<keyword evidence="4" id="KW-0804">Transcription</keyword>
<dbReference type="InterPro" id="IPR036390">
    <property type="entry name" value="WH_DNA-bd_sf"/>
</dbReference>
<comment type="similarity">
    <text evidence="1">Belongs to the LysR transcriptional regulatory family.</text>
</comment>
<dbReference type="GO" id="GO:0043565">
    <property type="term" value="F:sequence-specific DNA binding"/>
    <property type="evidence" value="ECO:0007669"/>
    <property type="project" value="TreeGrafter"/>
</dbReference>
<sequence length="309" mass="34123">MKFCIAQSEIGANMRCIMRRLPPLRALEAFIRVARLGSSKAAAAELALSAPALSRRIKSLEDHIGKPLFERRNQAMILNEDGQTLLDAVAPAIETIGEAVDQMTVSGGDLRLRLGVLPLFGATRLLPRLPELRQLFPKLHIDVDTSSHAENMLGDVIDAAIIIADHVDPNLYSVKLDSNKVYAIASTELTEGPNAIRSPEDLKHHNILVHSDMTRAFEQWKDAVGLPDLEPASVDHLNSGPLMLEAAAQGLGVAIMHGGHFSDANDPRLARLFDHDVDSPYSYWFVCRKRDKKNRAVRIFHDWVIKAGL</sequence>
<keyword evidence="2" id="KW-0805">Transcription regulation</keyword>
<dbReference type="InterPro" id="IPR000847">
    <property type="entry name" value="LysR_HTH_N"/>
</dbReference>
<proteinExistence type="inferred from homology"/>
<dbReference type="Gene3D" id="3.40.190.10">
    <property type="entry name" value="Periplasmic binding protein-like II"/>
    <property type="match status" value="2"/>
</dbReference>
<name>A0A1N6HCN4_9SPHN</name>
<dbReference type="EMBL" id="FSQW01000002">
    <property type="protein sequence ID" value="SIO17429.1"/>
    <property type="molecule type" value="Genomic_DNA"/>
</dbReference>
<organism evidence="6 7">
    <name type="scientific">Parasphingorhabdus marina DSM 22363</name>
    <dbReference type="NCBI Taxonomy" id="1123272"/>
    <lineage>
        <taxon>Bacteria</taxon>
        <taxon>Pseudomonadati</taxon>
        <taxon>Pseudomonadota</taxon>
        <taxon>Alphaproteobacteria</taxon>
        <taxon>Sphingomonadales</taxon>
        <taxon>Sphingomonadaceae</taxon>
        <taxon>Parasphingorhabdus</taxon>
    </lineage>
</organism>
<dbReference type="GO" id="GO:0006351">
    <property type="term" value="P:DNA-templated transcription"/>
    <property type="evidence" value="ECO:0007669"/>
    <property type="project" value="TreeGrafter"/>
</dbReference>
<dbReference type="PROSITE" id="PS50931">
    <property type="entry name" value="HTH_LYSR"/>
    <property type="match status" value="1"/>
</dbReference>
<dbReference type="Pfam" id="PF03466">
    <property type="entry name" value="LysR_substrate"/>
    <property type="match status" value="1"/>
</dbReference>